<dbReference type="EMBL" id="JACOSL010000039">
    <property type="protein sequence ID" value="MBI1756726.1"/>
    <property type="molecule type" value="Genomic_DNA"/>
</dbReference>
<keyword evidence="8" id="KW-0378">Hydrolase</keyword>
<comment type="function">
    <text evidence="2">Catalyzes the hydrolysis of UDP-3-O-myristoyl-N-acetylglucosamine to form UDP-3-O-myristoylglucosamine and acetate, the committed step in lipid A biosynthesis.</text>
</comment>
<keyword evidence="6" id="KW-0441">Lipid A biosynthesis</keyword>
<evidence type="ECO:0000256" key="6">
    <source>
        <dbReference type="ARBA" id="ARBA00022556"/>
    </source>
</evidence>
<keyword evidence="9" id="KW-0862">Zinc</keyword>
<keyword evidence="10" id="KW-0443">Lipid metabolism</keyword>
<dbReference type="AlphaFoldDB" id="A0A931LVQ5"/>
<dbReference type="InterPro" id="IPR011334">
    <property type="entry name" value="UDP-acyl_GlcNac_deAcase_C"/>
</dbReference>
<proteinExistence type="predicted"/>
<dbReference type="Proteomes" id="UP000727962">
    <property type="component" value="Unassembled WGS sequence"/>
</dbReference>
<accession>A0A931LVQ5</accession>
<evidence type="ECO:0000256" key="7">
    <source>
        <dbReference type="ARBA" id="ARBA00022723"/>
    </source>
</evidence>
<dbReference type="EC" id="3.5.1.108" evidence="4"/>
<dbReference type="PANTHER" id="PTHR33694:SF1">
    <property type="entry name" value="UDP-3-O-ACYL-N-ACETYLGLUCOSAMINE DEACETYLASE 1, MITOCHONDRIAL-RELATED"/>
    <property type="match status" value="1"/>
</dbReference>
<comment type="catalytic activity">
    <reaction evidence="11">
        <text>a UDP-3-O-[(3R)-3-hydroxyacyl]-N-acetyl-alpha-D-glucosamine + H2O = a UDP-3-O-[(3R)-3-hydroxyacyl]-alpha-D-glucosamine + acetate</text>
        <dbReference type="Rhea" id="RHEA:67816"/>
        <dbReference type="ChEBI" id="CHEBI:15377"/>
        <dbReference type="ChEBI" id="CHEBI:30089"/>
        <dbReference type="ChEBI" id="CHEBI:137740"/>
        <dbReference type="ChEBI" id="CHEBI:173225"/>
        <dbReference type="EC" id="3.5.1.108"/>
    </reaction>
</comment>
<evidence type="ECO:0000256" key="2">
    <source>
        <dbReference type="ARBA" id="ARBA00002923"/>
    </source>
</evidence>
<comment type="cofactor">
    <cofactor evidence="1">
        <name>Zn(2+)</name>
        <dbReference type="ChEBI" id="CHEBI:29105"/>
    </cofactor>
</comment>
<dbReference type="InterPro" id="IPR015870">
    <property type="entry name" value="UDP-acyl_N-AcGlcN_deAcase_N"/>
</dbReference>
<evidence type="ECO:0000256" key="4">
    <source>
        <dbReference type="ARBA" id="ARBA00012745"/>
    </source>
</evidence>
<evidence type="ECO:0000256" key="1">
    <source>
        <dbReference type="ARBA" id="ARBA00001947"/>
    </source>
</evidence>
<evidence type="ECO:0000256" key="3">
    <source>
        <dbReference type="ARBA" id="ARBA00005002"/>
    </source>
</evidence>
<dbReference type="Pfam" id="PF03331">
    <property type="entry name" value="LpxC"/>
    <property type="match status" value="1"/>
</dbReference>
<evidence type="ECO:0000313" key="13">
    <source>
        <dbReference type="Proteomes" id="UP000727962"/>
    </source>
</evidence>
<dbReference type="GO" id="GO:0046872">
    <property type="term" value="F:metal ion binding"/>
    <property type="evidence" value="ECO:0007669"/>
    <property type="project" value="UniProtKB-KW"/>
</dbReference>
<organism evidence="12 13">
    <name type="scientific">Fimbriimonas ginsengisoli</name>
    <dbReference type="NCBI Taxonomy" id="1005039"/>
    <lineage>
        <taxon>Bacteria</taxon>
        <taxon>Bacillati</taxon>
        <taxon>Armatimonadota</taxon>
        <taxon>Fimbriimonadia</taxon>
        <taxon>Fimbriimonadales</taxon>
        <taxon>Fimbriimonadaceae</taxon>
        <taxon>Fimbriimonas</taxon>
    </lineage>
</organism>
<dbReference type="GO" id="GO:0009245">
    <property type="term" value="P:lipid A biosynthetic process"/>
    <property type="evidence" value="ECO:0007669"/>
    <property type="project" value="UniProtKB-KW"/>
</dbReference>
<name>A0A931LVQ5_FIMGI</name>
<evidence type="ECO:0000313" key="12">
    <source>
        <dbReference type="EMBL" id="MBI1756726.1"/>
    </source>
</evidence>
<dbReference type="InterPro" id="IPR020568">
    <property type="entry name" value="Ribosomal_Su5_D2-typ_SF"/>
</dbReference>
<keyword evidence="7" id="KW-0479">Metal-binding</keyword>
<evidence type="ECO:0000256" key="9">
    <source>
        <dbReference type="ARBA" id="ARBA00022833"/>
    </source>
</evidence>
<evidence type="ECO:0000256" key="10">
    <source>
        <dbReference type="ARBA" id="ARBA00023098"/>
    </source>
</evidence>
<dbReference type="InterPro" id="IPR004463">
    <property type="entry name" value="UDP-acyl_GlcNac_deAcase"/>
</dbReference>
<dbReference type="Gene3D" id="3.30.230.20">
    <property type="entry name" value="lpxc deacetylase, domain 1"/>
    <property type="match status" value="1"/>
</dbReference>
<reference evidence="12" key="1">
    <citation type="submission" date="2020-07" db="EMBL/GenBank/DDBJ databases">
        <title>Huge and variable diversity of episymbiotic CPR bacteria and DPANN archaea in groundwater ecosystems.</title>
        <authorList>
            <person name="He C.Y."/>
            <person name="Keren R."/>
            <person name="Whittaker M."/>
            <person name="Farag I.F."/>
            <person name="Doudna J."/>
            <person name="Cate J.H.D."/>
            <person name="Banfield J.F."/>
        </authorList>
    </citation>
    <scope>NUCLEOTIDE SEQUENCE</scope>
    <source>
        <strain evidence="12">NC_groundwater_17_Pr7_B-0.1um_64_12</strain>
    </source>
</reference>
<dbReference type="GO" id="GO:0103117">
    <property type="term" value="F:UDP-3-O-acyl-N-acetylglucosamine deacetylase activity"/>
    <property type="evidence" value="ECO:0007669"/>
    <property type="project" value="UniProtKB-EC"/>
</dbReference>
<dbReference type="PANTHER" id="PTHR33694">
    <property type="entry name" value="UDP-3-O-ACYL-N-ACETYLGLUCOSAMINE DEACETYLASE 1, MITOCHONDRIAL-RELATED"/>
    <property type="match status" value="1"/>
</dbReference>
<gene>
    <name evidence="12" type="ORF">HYR64_06430</name>
</gene>
<comment type="pathway">
    <text evidence="3">Glycolipid biosynthesis; lipid IV(A) biosynthesis; lipid IV(A) from (3R)-3-hydroxytetradecanoyl-[acyl-carrier-protein] and UDP-N-acetyl-alpha-D-glucosamine: step 2/6.</text>
</comment>
<protein>
    <recommendedName>
        <fullName evidence="4">UDP-3-O-acyl-N-acetylglucosamine deacetylase</fullName>
        <ecNumber evidence="4">3.5.1.108</ecNumber>
    </recommendedName>
</protein>
<comment type="caution">
    <text evidence="12">The sequence shown here is derived from an EMBL/GenBank/DDBJ whole genome shotgun (WGS) entry which is preliminary data.</text>
</comment>
<evidence type="ECO:0000256" key="5">
    <source>
        <dbReference type="ARBA" id="ARBA00022516"/>
    </source>
</evidence>
<keyword evidence="5" id="KW-0444">Lipid biosynthesis</keyword>
<evidence type="ECO:0000256" key="8">
    <source>
        <dbReference type="ARBA" id="ARBA00022801"/>
    </source>
</evidence>
<dbReference type="GO" id="GO:0016020">
    <property type="term" value="C:membrane"/>
    <property type="evidence" value="ECO:0007669"/>
    <property type="project" value="GOC"/>
</dbReference>
<evidence type="ECO:0000256" key="11">
    <source>
        <dbReference type="ARBA" id="ARBA00024535"/>
    </source>
</evidence>
<dbReference type="Gene3D" id="3.30.1700.10">
    <property type="entry name" value="lpxc deacetylase, domain 2"/>
    <property type="match status" value="1"/>
</dbReference>
<sequence>MTFERRTIRATVEFEGLGLHSGERVSIRVHPGSVGIGFRQGSERWQATPENVTSTARCTAIGGISTVEHLMAALAGSEVTDVEIEVEGGEVPALDGSAAPFVAAFQRVGFETIGHAEAPDLFQRVFALRDESKIAISKGTGHWRAEYRCEPRWPGAQVFETIDVNSDFPTQIAPARTFAHHDEVAAIRAAGLGLGLDESSALVLGEAGYVNEARFPDEPARHKLLDLIGDLYLAGVPIRLLNVSAARSGHSVNVQAARLLRGQIGA</sequence>
<dbReference type="SUPFAM" id="SSF54211">
    <property type="entry name" value="Ribosomal protein S5 domain 2-like"/>
    <property type="match status" value="2"/>
</dbReference>